<gene>
    <name evidence="1" type="ORF">CPter91_1726</name>
</gene>
<evidence type="ECO:0000313" key="1">
    <source>
        <dbReference type="EMBL" id="AMP04099.1"/>
    </source>
</evidence>
<dbReference type="AlphaFoldDB" id="A0A127Q226"/>
<dbReference type="PATRIC" id="fig|279113.9.peg.1713"/>
<protein>
    <submittedName>
        <fullName evidence="1">Uncharacterized protein</fullName>
    </submittedName>
</protein>
<proteinExistence type="predicted"/>
<accession>A0A127Q226</accession>
<sequence length="123" mass="13736">MNQVISAASTWHFSLLPEAVSKKVQAAVLPFPLHLKRHEHPSTQKDFMMLITVDTASVSELRRVIVSTCGDLMVYMRVKPVEHASKMKFSLCLNKKSIDSVIGNIMRALPQAEFGRITPMLSA</sequence>
<dbReference type="Proteomes" id="UP000074561">
    <property type="component" value="Chromosome"/>
</dbReference>
<reference evidence="1 2" key="1">
    <citation type="submission" date="2015-11" db="EMBL/GenBank/DDBJ databases">
        <title>Exploring the genomic traits of fungus-feeding bacterial genus Collimonas.</title>
        <authorList>
            <person name="Song C."/>
            <person name="Schmidt R."/>
            <person name="de Jager V."/>
            <person name="Krzyzanowska D."/>
            <person name="Jongedijk E."/>
            <person name="Cankar K."/>
            <person name="Beekwilder J."/>
            <person name="van Veen A."/>
            <person name="de Boer W."/>
            <person name="van Veen J.A."/>
            <person name="Garbeva P."/>
        </authorList>
    </citation>
    <scope>NUCLEOTIDE SEQUENCE [LARGE SCALE GENOMIC DNA]</scope>
    <source>
        <strain evidence="1 2">Ter91</strain>
    </source>
</reference>
<dbReference type="KEGG" id="cpra:CPter91_1726"/>
<dbReference type="RefSeq" id="WP_236905976.1">
    <property type="nucleotide sequence ID" value="NZ_CP013234.1"/>
</dbReference>
<dbReference type="EMBL" id="CP013234">
    <property type="protein sequence ID" value="AMP04099.1"/>
    <property type="molecule type" value="Genomic_DNA"/>
</dbReference>
<dbReference type="STRING" id="279113.CPter91_1726"/>
<organism evidence="1 2">
    <name type="scientific">Collimonas pratensis</name>
    <dbReference type="NCBI Taxonomy" id="279113"/>
    <lineage>
        <taxon>Bacteria</taxon>
        <taxon>Pseudomonadati</taxon>
        <taxon>Pseudomonadota</taxon>
        <taxon>Betaproteobacteria</taxon>
        <taxon>Burkholderiales</taxon>
        <taxon>Oxalobacteraceae</taxon>
        <taxon>Collimonas</taxon>
    </lineage>
</organism>
<evidence type="ECO:0000313" key="2">
    <source>
        <dbReference type="Proteomes" id="UP000074561"/>
    </source>
</evidence>
<name>A0A127Q226_9BURK</name>